<feature type="region of interest" description="Disordered" evidence="1">
    <location>
        <begin position="22"/>
        <end position="167"/>
    </location>
</feature>
<keyword evidence="4" id="KW-1185">Reference proteome</keyword>
<organism evidence="3 4">
    <name type="scientific">Streptomyces aureoversilis</name>
    <dbReference type="NCBI Taxonomy" id="67277"/>
    <lineage>
        <taxon>Bacteria</taxon>
        <taxon>Bacillati</taxon>
        <taxon>Actinomycetota</taxon>
        <taxon>Actinomycetes</taxon>
        <taxon>Kitasatosporales</taxon>
        <taxon>Streptomycetaceae</taxon>
        <taxon>Streptomyces</taxon>
    </lineage>
</organism>
<feature type="signal peptide" evidence="2">
    <location>
        <begin position="1"/>
        <end position="22"/>
    </location>
</feature>
<evidence type="ECO:0000256" key="1">
    <source>
        <dbReference type="SAM" id="MobiDB-lite"/>
    </source>
</evidence>
<dbReference type="EMBL" id="JBHSKJ010000006">
    <property type="protein sequence ID" value="MFC5145617.1"/>
    <property type="molecule type" value="Genomic_DNA"/>
</dbReference>
<feature type="compositionally biased region" description="Polar residues" evidence="1">
    <location>
        <begin position="156"/>
        <end position="167"/>
    </location>
</feature>
<dbReference type="PROSITE" id="PS51257">
    <property type="entry name" value="PROKAR_LIPOPROTEIN"/>
    <property type="match status" value="1"/>
</dbReference>
<gene>
    <name evidence="3" type="ORF">ACFPP6_13200</name>
</gene>
<proteinExistence type="predicted"/>
<feature type="compositionally biased region" description="Low complexity" evidence="1">
    <location>
        <begin position="38"/>
        <end position="122"/>
    </location>
</feature>
<keyword evidence="2" id="KW-0732">Signal</keyword>
<name>A0ABV9ZWQ4_9ACTN</name>
<feature type="chain" id="PRO_5045062927" description="Lipoprotein" evidence="2">
    <location>
        <begin position="23"/>
        <end position="300"/>
    </location>
</feature>
<dbReference type="Proteomes" id="UP001596222">
    <property type="component" value="Unassembled WGS sequence"/>
</dbReference>
<comment type="caution">
    <text evidence="3">The sequence shown here is derived from an EMBL/GenBank/DDBJ whole genome shotgun (WGS) entry which is preliminary data.</text>
</comment>
<accession>A0ABV9ZWQ4</accession>
<protein>
    <recommendedName>
        <fullName evidence="5">Lipoprotein</fullName>
    </recommendedName>
</protein>
<sequence>MSNVPRWAVLATACAAALTAVAGCSSDSSKNDDGKQTGAKGTSAAPSGSSADPSANPSSGSSANPSANPSASSAASASSGGAPSGSPRTGSPPSRSAPAGSAPAGSPLPSLPSGSIPVGPGPQASYAVQQQPAAGSCHYRFTPAKEPLPDPACTPGATNPKVTPATLKTTICRSGYTAGIRPPTSVTSRQKAANAAAYGYKGPLGDAEYAHLIGLQLGGDPNDSRNLWVVPPSPGRKAVKGAGNPKDVVESRLKDAVCSGKADLVKAQQAVARDWTTALDVLGVPGKPAKGGTASLPDDG</sequence>
<dbReference type="RefSeq" id="WP_382040695.1">
    <property type="nucleotide sequence ID" value="NZ_JBHSKJ010000006.1"/>
</dbReference>
<evidence type="ECO:0000256" key="2">
    <source>
        <dbReference type="SAM" id="SignalP"/>
    </source>
</evidence>
<evidence type="ECO:0008006" key="5">
    <source>
        <dbReference type="Google" id="ProtNLM"/>
    </source>
</evidence>
<evidence type="ECO:0000313" key="3">
    <source>
        <dbReference type="EMBL" id="MFC5145617.1"/>
    </source>
</evidence>
<evidence type="ECO:0000313" key="4">
    <source>
        <dbReference type="Proteomes" id="UP001596222"/>
    </source>
</evidence>
<reference evidence="4" key="1">
    <citation type="journal article" date="2019" name="Int. J. Syst. Evol. Microbiol.">
        <title>The Global Catalogue of Microorganisms (GCM) 10K type strain sequencing project: providing services to taxonomists for standard genome sequencing and annotation.</title>
        <authorList>
            <consortium name="The Broad Institute Genomics Platform"/>
            <consortium name="The Broad Institute Genome Sequencing Center for Infectious Disease"/>
            <person name="Wu L."/>
            <person name="Ma J."/>
        </authorList>
    </citation>
    <scope>NUCLEOTIDE SEQUENCE [LARGE SCALE GENOMIC DNA]</scope>
    <source>
        <strain evidence="4">CGMCC 4.1641</strain>
    </source>
</reference>